<evidence type="ECO:0000313" key="11">
    <source>
        <dbReference type="EMBL" id="CAD5215515.1"/>
    </source>
</evidence>
<evidence type="ECO:0000313" key="12">
    <source>
        <dbReference type="Proteomes" id="UP000095284"/>
    </source>
</evidence>
<feature type="transmembrane region" description="Helical" evidence="9">
    <location>
        <begin position="743"/>
        <end position="764"/>
    </location>
</feature>
<feature type="transmembrane region" description="Helical" evidence="9">
    <location>
        <begin position="845"/>
        <end position="868"/>
    </location>
</feature>
<feature type="region of interest" description="Disordered" evidence="8">
    <location>
        <begin position="874"/>
        <end position="897"/>
    </location>
</feature>
<evidence type="ECO:0000256" key="6">
    <source>
        <dbReference type="ARBA" id="ARBA00023136"/>
    </source>
</evidence>
<dbReference type="SUPFAM" id="SSF82866">
    <property type="entry name" value="Multidrug efflux transporter AcrB transmembrane domain"/>
    <property type="match status" value="2"/>
</dbReference>
<dbReference type="GO" id="GO:0005886">
    <property type="term" value="C:plasma membrane"/>
    <property type="evidence" value="ECO:0007669"/>
    <property type="project" value="UniProtKB-SubCell"/>
</dbReference>
<dbReference type="PANTHER" id="PTHR10796:SF104">
    <property type="entry name" value="SSD DOMAIN-CONTAINING PROTEIN"/>
    <property type="match status" value="1"/>
</dbReference>
<dbReference type="Pfam" id="PF02460">
    <property type="entry name" value="Patched"/>
    <property type="match status" value="1"/>
</dbReference>
<keyword evidence="7" id="KW-0325">Glycoprotein</keyword>
<dbReference type="Proteomes" id="UP000659654">
    <property type="component" value="Unassembled WGS sequence"/>
</dbReference>
<evidence type="ECO:0000256" key="5">
    <source>
        <dbReference type="ARBA" id="ARBA00022989"/>
    </source>
</evidence>
<feature type="transmembrane region" description="Helical" evidence="9">
    <location>
        <begin position="337"/>
        <end position="358"/>
    </location>
</feature>
<proteinExistence type="inferred from homology"/>
<dbReference type="GO" id="GO:0006897">
    <property type="term" value="P:endocytosis"/>
    <property type="evidence" value="ECO:0007669"/>
    <property type="project" value="TreeGrafter"/>
</dbReference>
<feature type="transmembrane region" description="Helical" evidence="9">
    <location>
        <begin position="510"/>
        <end position="528"/>
    </location>
</feature>
<feature type="compositionally biased region" description="Basic and acidic residues" evidence="8">
    <location>
        <begin position="882"/>
        <end position="897"/>
    </location>
</feature>
<dbReference type="Pfam" id="PF00873">
    <property type="entry name" value="ACR_tran"/>
    <property type="match status" value="1"/>
</dbReference>
<dbReference type="WBParaSite" id="BXY_1603400.1">
    <property type="protein sequence ID" value="BXY_1603400.1"/>
    <property type="gene ID" value="BXY_1603400"/>
</dbReference>
<gene>
    <name evidence="11" type="ORF">BXYJ_LOCUS4068</name>
</gene>
<feature type="transmembrane region" description="Helical" evidence="9">
    <location>
        <begin position="771"/>
        <end position="792"/>
    </location>
</feature>
<evidence type="ECO:0000256" key="7">
    <source>
        <dbReference type="ARBA" id="ARBA00023180"/>
    </source>
</evidence>
<keyword evidence="13" id="KW-1185">Reference proteome</keyword>
<keyword evidence="5 9" id="KW-1133">Transmembrane helix</keyword>
<name>A0A1I7SSL7_BURXY</name>
<dbReference type="FunFam" id="1.20.1640.10:FF:000013">
    <property type="entry name" value="PaTched Related family"/>
    <property type="match status" value="1"/>
</dbReference>
<accession>A0A1I7SSL7</accession>
<dbReference type="Proteomes" id="UP000095284">
    <property type="component" value="Unplaced"/>
</dbReference>
<dbReference type="GO" id="GO:0018996">
    <property type="term" value="P:molting cycle, collagen and cuticulin-based cuticle"/>
    <property type="evidence" value="ECO:0007669"/>
    <property type="project" value="TreeGrafter"/>
</dbReference>
<feature type="transmembrane region" description="Helical" evidence="9">
    <location>
        <begin position="365"/>
        <end position="388"/>
    </location>
</feature>
<dbReference type="PROSITE" id="PS50156">
    <property type="entry name" value="SSD"/>
    <property type="match status" value="1"/>
</dbReference>
<dbReference type="InterPro" id="IPR000731">
    <property type="entry name" value="SSD"/>
</dbReference>
<evidence type="ECO:0000256" key="3">
    <source>
        <dbReference type="ARBA" id="ARBA00022475"/>
    </source>
</evidence>
<evidence type="ECO:0000259" key="10">
    <source>
        <dbReference type="PROSITE" id="PS50156"/>
    </source>
</evidence>
<keyword evidence="6 9" id="KW-0472">Membrane</keyword>
<dbReference type="PANTHER" id="PTHR10796">
    <property type="entry name" value="PATCHED-RELATED"/>
    <property type="match status" value="1"/>
</dbReference>
<sequence length="959" mass="108304">MIALPFQVSLLDFGITLGAPIPFRFINIGLEDRFAGRKVVCVGGSNSKRTTNNPGRPEIMKHPTHYIERFFYQLGTVVGRHPYTVIVSILCFTLISAFGWTRFEEINNVRTEYSPQNAPSQKEYEVAKKFLKQNGTMDPCYVMTHARDDGSLLREKYRWLVYNLTKALQTEVKVEKNGRFYGYTDLCEPYCELNTAFLAFLKLYDPKNPSTYTYPSIDLFGNQAFIGNNVYGIKMKKNTNELISFDTAVMPFFVVAAYEDLDVLVAWQQKAIETLEKPEFSDFLKTGMTGDNLVSYEVRRMGIETAPLIIGSIAAMIVFVVVFSFRVIKVQSKPWESFLGCLIPLLAMASAVGLMSLIGMKFQSIVVAALFLVLSVGIDDIFILTRAWNRTDHRNSVQDRMATTLEDAGPSITISALTNIMSFAIGAASDTPAVRTFCIFSAVAIFICYVYQLVLLSAILCLSGYREEKGYQSLLCCLKADTTATCGLAEACSRLHDRVVYMWSKAVIKWPVRLSLGLLMIAYFYISWTGIAKMQSNISIDKMALPDSYLHDFQESFEKALRNMQPISVFVLKPGDLRDPVQLERVKRLVHDFENSLNSYGSDSTFFWLSQYEDFLRFYGESEEFTYTEIPTFFKSATYFFLSSFVHMNESACLLDDPDCIQSFFFITNFHDVIKYHELVPTVKKWRELCHNYSDLEVYSYSDHTPFVDQTMAIDATVFGSVAAALACTAVICLFFIPHVLSVAAAVFSVFSISWGLFGFLALWEVDLDPLSMAALLMAIGFSVDFTAHISYHYYKTPNTHPQKRIEHALLVIGWPMAQVGLSTIVALLPLLFKQSYLAMVFLKTIIVVVLLGMFHGLILLPAALTMITRYNPDKANSSAESSERSSQRSTERKESFYKSQHLIKSLNKEVGWLARKTNSFRKDRIKPLDINELNNTTSTGPVALVHKIPLGRTTSNAT</sequence>
<dbReference type="SMR" id="A0A1I7SSL7"/>
<dbReference type="GO" id="GO:0030659">
    <property type="term" value="C:cytoplasmic vesicle membrane"/>
    <property type="evidence" value="ECO:0007669"/>
    <property type="project" value="TreeGrafter"/>
</dbReference>
<dbReference type="AlphaFoldDB" id="A0A1I7SSL7"/>
<evidence type="ECO:0000256" key="1">
    <source>
        <dbReference type="ARBA" id="ARBA00004651"/>
    </source>
</evidence>
<dbReference type="InterPro" id="IPR051697">
    <property type="entry name" value="Patched_domain-protein"/>
</dbReference>
<organism evidence="12 14">
    <name type="scientific">Bursaphelenchus xylophilus</name>
    <name type="common">Pinewood nematode worm</name>
    <name type="synonym">Aphelenchoides xylophilus</name>
    <dbReference type="NCBI Taxonomy" id="6326"/>
    <lineage>
        <taxon>Eukaryota</taxon>
        <taxon>Metazoa</taxon>
        <taxon>Ecdysozoa</taxon>
        <taxon>Nematoda</taxon>
        <taxon>Chromadorea</taxon>
        <taxon>Rhabditida</taxon>
        <taxon>Tylenchina</taxon>
        <taxon>Tylenchomorpha</taxon>
        <taxon>Aphelenchoidea</taxon>
        <taxon>Aphelenchoididae</taxon>
        <taxon>Bursaphelenchus</taxon>
    </lineage>
</organism>
<dbReference type="Gene3D" id="1.20.1640.10">
    <property type="entry name" value="Multidrug efflux transporter AcrB transmembrane domain"/>
    <property type="match status" value="2"/>
</dbReference>
<dbReference type="Proteomes" id="UP000582659">
    <property type="component" value="Unassembled WGS sequence"/>
</dbReference>
<protein>
    <submittedName>
        <fullName evidence="11">(pine wood nematode) hypothetical protein</fullName>
    </submittedName>
    <submittedName>
        <fullName evidence="14">SSD domain-containing protein</fullName>
    </submittedName>
</protein>
<evidence type="ECO:0000313" key="14">
    <source>
        <dbReference type="WBParaSite" id="BXY_1603400.1"/>
    </source>
</evidence>
<dbReference type="InterPro" id="IPR001036">
    <property type="entry name" value="Acrflvin-R"/>
</dbReference>
<dbReference type="EMBL" id="CAJFDI010000002">
    <property type="protein sequence ID" value="CAD5215515.1"/>
    <property type="molecule type" value="Genomic_DNA"/>
</dbReference>
<dbReference type="EMBL" id="CAJFCV020000002">
    <property type="protein sequence ID" value="CAG9097423.1"/>
    <property type="molecule type" value="Genomic_DNA"/>
</dbReference>
<evidence type="ECO:0000256" key="9">
    <source>
        <dbReference type="SAM" id="Phobius"/>
    </source>
</evidence>
<reference evidence="11" key="2">
    <citation type="submission" date="2020-09" db="EMBL/GenBank/DDBJ databases">
        <authorList>
            <person name="Kikuchi T."/>
        </authorList>
    </citation>
    <scope>NUCLEOTIDE SEQUENCE</scope>
    <source>
        <strain evidence="11">Ka4C1</strain>
    </source>
</reference>
<feature type="transmembrane region" description="Helical" evidence="9">
    <location>
        <begin position="408"/>
        <end position="427"/>
    </location>
</feature>
<feature type="transmembrane region" description="Helical" evidence="9">
    <location>
        <begin position="306"/>
        <end position="325"/>
    </location>
</feature>
<dbReference type="OrthoDB" id="6510177at2759"/>
<dbReference type="GO" id="GO:0022857">
    <property type="term" value="F:transmembrane transporter activity"/>
    <property type="evidence" value="ECO:0007669"/>
    <property type="project" value="InterPro"/>
</dbReference>
<keyword evidence="4 9" id="KW-0812">Transmembrane</keyword>
<comment type="similarity">
    <text evidence="2">Belongs to the patched family.</text>
</comment>
<evidence type="ECO:0000256" key="2">
    <source>
        <dbReference type="ARBA" id="ARBA00005585"/>
    </source>
</evidence>
<evidence type="ECO:0000256" key="4">
    <source>
        <dbReference type="ARBA" id="ARBA00022692"/>
    </source>
</evidence>
<evidence type="ECO:0000313" key="13">
    <source>
        <dbReference type="Proteomes" id="UP000659654"/>
    </source>
</evidence>
<feature type="transmembrane region" description="Helical" evidence="9">
    <location>
        <begin position="812"/>
        <end position="833"/>
    </location>
</feature>
<keyword evidence="3" id="KW-1003">Cell membrane</keyword>
<reference evidence="14" key="1">
    <citation type="submission" date="2016-11" db="UniProtKB">
        <authorList>
            <consortium name="WormBaseParasite"/>
        </authorList>
    </citation>
    <scope>IDENTIFICATION</scope>
</reference>
<feature type="transmembrane region" description="Helical" evidence="9">
    <location>
        <begin position="716"/>
        <end position="737"/>
    </location>
</feature>
<feature type="transmembrane region" description="Helical" evidence="9">
    <location>
        <begin position="439"/>
        <end position="465"/>
    </location>
</feature>
<dbReference type="InterPro" id="IPR003392">
    <property type="entry name" value="PTHD_SSD"/>
</dbReference>
<dbReference type="eggNOG" id="KOG1934">
    <property type="taxonomic scope" value="Eukaryota"/>
</dbReference>
<comment type="subcellular location">
    <subcellularLocation>
        <location evidence="1">Cell membrane</location>
        <topology evidence="1">Multi-pass membrane protein</topology>
    </subcellularLocation>
</comment>
<feature type="domain" description="SSD" evidence="10">
    <location>
        <begin position="305"/>
        <end position="462"/>
    </location>
</feature>
<evidence type="ECO:0000256" key="8">
    <source>
        <dbReference type="SAM" id="MobiDB-lite"/>
    </source>
</evidence>